<dbReference type="InterPro" id="IPR032710">
    <property type="entry name" value="NTF2-like_dom_sf"/>
</dbReference>
<protein>
    <submittedName>
        <fullName evidence="3">Nuclear transport factor 2 family protein</fullName>
    </submittedName>
</protein>
<evidence type="ECO:0000256" key="1">
    <source>
        <dbReference type="SAM" id="SignalP"/>
    </source>
</evidence>
<reference evidence="3 4" key="1">
    <citation type="submission" date="2022-04" db="EMBL/GenBank/DDBJ databases">
        <title>Genome sequence of soybean root-associated Caulobacter segnis RL271.</title>
        <authorList>
            <person name="Longley R."/>
            <person name="Bonito G."/>
            <person name="Trigodet F."/>
            <person name="Crosson S."/>
            <person name="Fiebig A."/>
        </authorList>
    </citation>
    <scope>NUCLEOTIDE SEQUENCE [LARGE SCALE GENOMIC DNA]</scope>
    <source>
        <strain evidence="3 4">RL271</strain>
    </source>
</reference>
<sequence>MLKTVLTVCVALIGASAALADPKTPADQVEAAERAFAADGLALGIKASFLKHMADDAIIFTPAPTNARAFYGGQSGEGEPKLEWWPAWVVAARSGDLALSTGPSFFDGKPSGWFSSIWRKDADGVWRWIYDGGGAADPVLAPVQTTPAAKGPVAALGEGSPAKAFDAVRAAEAMLSRSAEHDAAQAYKAFLASDARLIGPRGTRALLSTAIQARLQRLPSAMRLTLRGGGASKAGDLVWTHGEATWRQTGQNLVQAHYMHVWQRRPEGWRLIFETLINDR</sequence>
<dbReference type="InterPro" id="IPR027843">
    <property type="entry name" value="DUF4440"/>
</dbReference>
<keyword evidence="4" id="KW-1185">Reference proteome</keyword>
<dbReference type="EMBL" id="CP096040">
    <property type="protein sequence ID" value="USQ95995.1"/>
    <property type="molecule type" value="Genomic_DNA"/>
</dbReference>
<evidence type="ECO:0000313" key="3">
    <source>
        <dbReference type="EMBL" id="USQ95995.1"/>
    </source>
</evidence>
<feature type="domain" description="DUF4440" evidence="2">
    <location>
        <begin position="169"/>
        <end position="271"/>
    </location>
</feature>
<evidence type="ECO:0000313" key="4">
    <source>
        <dbReference type="Proteomes" id="UP001057520"/>
    </source>
</evidence>
<organism evidence="3 4">
    <name type="scientific">Caulobacter segnis</name>
    <dbReference type="NCBI Taxonomy" id="88688"/>
    <lineage>
        <taxon>Bacteria</taxon>
        <taxon>Pseudomonadati</taxon>
        <taxon>Pseudomonadota</taxon>
        <taxon>Alphaproteobacteria</taxon>
        <taxon>Caulobacterales</taxon>
        <taxon>Caulobacteraceae</taxon>
        <taxon>Caulobacter</taxon>
    </lineage>
</organism>
<proteinExistence type="predicted"/>
<keyword evidence="1" id="KW-0732">Signal</keyword>
<dbReference type="Proteomes" id="UP001057520">
    <property type="component" value="Chromosome"/>
</dbReference>
<dbReference type="Pfam" id="PF14534">
    <property type="entry name" value="DUF4440"/>
    <property type="match status" value="1"/>
</dbReference>
<dbReference type="Gene3D" id="3.10.450.50">
    <property type="match status" value="2"/>
</dbReference>
<dbReference type="SUPFAM" id="SSF54427">
    <property type="entry name" value="NTF2-like"/>
    <property type="match status" value="2"/>
</dbReference>
<feature type="chain" id="PRO_5047233445" evidence="1">
    <location>
        <begin position="21"/>
        <end position="280"/>
    </location>
</feature>
<feature type="signal peptide" evidence="1">
    <location>
        <begin position="1"/>
        <end position="20"/>
    </location>
</feature>
<name>A0ABY4ZU01_9CAUL</name>
<evidence type="ECO:0000259" key="2">
    <source>
        <dbReference type="Pfam" id="PF14534"/>
    </source>
</evidence>
<accession>A0ABY4ZU01</accession>
<gene>
    <name evidence="3" type="ORF">MZV50_26250</name>
</gene>